<accession>A0A9Q9UBF5</accession>
<name>A0A9Q9UBF5_FUSFU</name>
<dbReference type="EMBL" id="CABFJX010000334">
    <property type="protein sequence ID" value="VTT71764.1"/>
    <property type="molecule type" value="Genomic_DNA"/>
</dbReference>
<sequence>MALLALKGLSNLNLILNLEFSPILNAIPNFDRAYHVTTRSRTILLYGISPPSNTTVISDQLFALPVSFFTATGIIYRLRWRIACMYAERSASSESTHSFTSHQLNSHALHSSCVIDPSGALTLHWALFNCRHGPRDWLGDDDAALDRLETRVDK</sequence>
<proteinExistence type="predicted"/>
<dbReference type="Proteomes" id="UP000760494">
    <property type="component" value="Unassembled WGS sequence"/>
</dbReference>
<evidence type="ECO:0000313" key="1">
    <source>
        <dbReference type="EMBL" id="VTT71764.1"/>
    </source>
</evidence>
<organism evidence="1 2">
    <name type="scientific">Fusarium fujikuroi</name>
    <name type="common">Bakanae and foot rot disease fungus</name>
    <name type="synonym">Gibberella fujikuroi</name>
    <dbReference type="NCBI Taxonomy" id="5127"/>
    <lineage>
        <taxon>Eukaryota</taxon>
        <taxon>Fungi</taxon>
        <taxon>Dikarya</taxon>
        <taxon>Ascomycota</taxon>
        <taxon>Pezizomycotina</taxon>
        <taxon>Sordariomycetes</taxon>
        <taxon>Hypocreomycetidae</taxon>
        <taxon>Hypocreales</taxon>
        <taxon>Nectriaceae</taxon>
        <taxon>Fusarium</taxon>
        <taxon>Fusarium fujikuroi species complex</taxon>
    </lineage>
</organism>
<protein>
    <submittedName>
        <fullName evidence="1">Uncharacterized protein</fullName>
    </submittedName>
</protein>
<reference evidence="1" key="1">
    <citation type="submission" date="2019-05" db="EMBL/GenBank/DDBJ databases">
        <authorList>
            <person name="Piombo E."/>
        </authorList>
    </citation>
    <scope>NUCLEOTIDE SEQUENCE</scope>
    <source>
        <strain evidence="1">C2S</strain>
    </source>
</reference>
<gene>
    <name evidence="1" type="ORF">C2S_1456</name>
</gene>
<evidence type="ECO:0000313" key="2">
    <source>
        <dbReference type="Proteomes" id="UP000760494"/>
    </source>
</evidence>
<dbReference type="AlphaFoldDB" id="A0A9Q9UBF5"/>
<comment type="caution">
    <text evidence="1">The sequence shown here is derived from an EMBL/GenBank/DDBJ whole genome shotgun (WGS) entry which is preliminary data.</text>
</comment>